<comment type="caution">
    <text evidence="2">The sequence shown here is derived from an EMBL/GenBank/DDBJ whole genome shotgun (WGS) entry which is preliminary data.</text>
</comment>
<dbReference type="OrthoDB" id="1361071at2"/>
<keyword evidence="3" id="KW-1185">Reference proteome</keyword>
<feature type="chain" id="PRO_5026166631" description="Secretion protein" evidence="1">
    <location>
        <begin position="26"/>
        <end position="136"/>
    </location>
</feature>
<organism evidence="2 3">
    <name type="scientific">Flavobacterium profundi</name>
    <dbReference type="NCBI Taxonomy" id="1774945"/>
    <lineage>
        <taxon>Bacteria</taxon>
        <taxon>Pseudomonadati</taxon>
        <taxon>Bacteroidota</taxon>
        <taxon>Flavobacteriia</taxon>
        <taxon>Flavobacteriales</taxon>
        <taxon>Flavobacteriaceae</taxon>
        <taxon>Flavobacterium</taxon>
    </lineage>
</organism>
<dbReference type="RefSeq" id="WP_140998252.1">
    <property type="nucleotide sequence ID" value="NZ_VDCZ01000009.1"/>
</dbReference>
<dbReference type="EMBL" id="WQLW01000009">
    <property type="protein sequence ID" value="MVO09876.1"/>
    <property type="molecule type" value="Genomic_DNA"/>
</dbReference>
<evidence type="ECO:0000313" key="3">
    <source>
        <dbReference type="Proteomes" id="UP000431264"/>
    </source>
</evidence>
<dbReference type="Proteomes" id="UP000431264">
    <property type="component" value="Unassembled WGS sequence"/>
</dbReference>
<feature type="signal peptide" evidence="1">
    <location>
        <begin position="1"/>
        <end position="25"/>
    </location>
</feature>
<keyword evidence="1" id="KW-0732">Signal</keyword>
<evidence type="ECO:0000256" key="1">
    <source>
        <dbReference type="SAM" id="SignalP"/>
    </source>
</evidence>
<reference evidence="3" key="1">
    <citation type="submission" date="2019-05" db="EMBL/GenBank/DDBJ databases">
        <title>Flavobacterium profundi sp. nov., isolated from a deep-sea seamount.</title>
        <authorList>
            <person name="Zhang D.-C."/>
        </authorList>
    </citation>
    <scope>NUCLEOTIDE SEQUENCE [LARGE SCALE GENOMIC DNA]</scope>
    <source>
        <strain evidence="3">TP390</strain>
    </source>
</reference>
<proteinExistence type="predicted"/>
<accession>A0A6I4ISP2</accession>
<sequence>MKKLILTLAIAIGFCATGFSQSNNGAISGYFTVILGQSTTFSINSLQDFDSYQWDVNNNLTNTKNKKSLGSLKIIGNNNEKTVIIEPTTLGIFSIEVVYNDKDGYHTASFIGNVVSPTEIMTEESITVLEESKKNK</sequence>
<name>A0A6I4ISP2_9FLAO</name>
<evidence type="ECO:0008006" key="4">
    <source>
        <dbReference type="Google" id="ProtNLM"/>
    </source>
</evidence>
<protein>
    <recommendedName>
        <fullName evidence="4">Secretion protein</fullName>
    </recommendedName>
</protein>
<evidence type="ECO:0000313" key="2">
    <source>
        <dbReference type="EMBL" id="MVO09876.1"/>
    </source>
</evidence>
<gene>
    <name evidence="2" type="ORF">GOQ30_11960</name>
</gene>
<dbReference type="AlphaFoldDB" id="A0A6I4ISP2"/>